<evidence type="ECO:0000313" key="2">
    <source>
        <dbReference type="Proteomes" id="UP001230649"/>
    </source>
</evidence>
<protein>
    <submittedName>
        <fullName evidence="1">Uncharacterized protein</fullName>
    </submittedName>
</protein>
<accession>A0ACC2WM06</accession>
<organism evidence="1 2">
    <name type="scientific">Naganishia adeliensis</name>
    <dbReference type="NCBI Taxonomy" id="92952"/>
    <lineage>
        <taxon>Eukaryota</taxon>
        <taxon>Fungi</taxon>
        <taxon>Dikarya</taxon>
        <taxon>Basidiomycota</taxon>
        <taxon>Agaricomycotina</taxon>
        <taxon>Tremellomycetes</taxon>
        <taxon>Filobasidiales</taxon>
        <taxon>Filobasidiaceae</taxon>
        <taxon>Naganishia</taxon>
    </lineage>
</organism>
<evidence type="ECO:0000313" key="1">
    <source>
        <dbReference type="EMBL" id="KAJ9112199.1"/>
    </source>
</evidence>
<name>A0ACC2WM06_9TREE</name>
<keyword evidence="2" id="KW-1185">Reference proteome</keyword>
<sequence length="350" mass="37390">MAAAIKRSTLKLGMIPADGIGREVLPAAQRVLEALGSSIPKPEFIPLLAGWDHFTKFGTALPEETIQVLKTECDGAMFGAVSSPSNKVEGYSSPIVALRKHLDLYANIRPVASVPGMDGKQVNMVIVRENTECLYVKQEKMETLADGTKKAVAIRQITERASSRIGRMAFELALKRAEERAANPGGSFWKGPPKVTIIHKSNVLSVTDGLFRETVRAVKEKDASNRYAIVDLEEQIVDSMVYRLFREPEDGAAALVGSLGLVPSINAGDNFAMGEPVHGSAPDIEGKGIANPIATIRSAALLLSHLGYTAPAARINAAVNSVLLEGQVITPDLGGKSSTNEVIDAVIKKL</sequence>
<dbReference type="EMBL" id="JASBWS010000016">
    <property type="protein sequence ID" value="KAJ9112199.1"/>
    <property type="molecule type" value="Genomic_DNA"/>
</dbReference>
<dbReference type="Proteomes" id="UP001230649">
    <property type="component" value="Unassembled WGS sequence"/>
</dbReference>
<comment type="caution">
    <text evidence="1">The sequence shown here is derived from an EMBL/GenBank/DDBJ whole genome shotgun (WGS) entry which is preliminary data.</text>
</comment>
<proteinExistence type="predicted"/>
<reference evidence="1" key="1">
    <citation type="submission" date="2023-04" db="EMBL/GenBank/DDBJ databases">
        <title>Draft Genome sequencing of Naganishia species isolated from polar environments using Oxford Nanopore Technology.</title>
        <authorList>
            <person name="Leo P."/>
            <person name="Venkateswaran K."/>
        </authorList>
    </citation>
    <scope>NUCLEOTIDE SEQUENCE</scope>
    <source>
        <strain evidence="1">MNA-CCFEE 5262</strain>
    </source>
</reference>
<gene>
    <name evidence="1" type="ORF">QFC20_002380</name>
</gene>